<dbReference type="KEGG" id="fax:FUAX_08230"/>
<dbReference type="EMBL" id="AP025314">
    <property type="protein sequence ID" value="BDD08391.1"/>
    <property type="molecule type" value="Genomic_DNA"/>
</dbReference>
<evidence type="ECO:0000313" key="1">
    <source>
        <dbReference type="EMBL" id="BDD08391.1"/>
    </source>
</evidence>
<dbReference type="PROSITE" id="PS51257">
    <property type="entry name" value="PROKAR_LIPOPROTEIN"/>
    <property type="match status" value="1"/>
</dbReference>
<dbReference type="RefSeq" id="WP_338393654.1">
    <property type="nucleotide sequence ID" value="NZ_AP025314.1"/>
</dbReference>
<proteinExistence type="predicted"/>
<reference evidence="1 2" key="1">
    <citation type="submission" date="2021-12" db="EMBL/GenBank/DDBJ databases">
        <title>Genome sequencing of bacteria with rrn-lacking chromosome and rrn-plasmid.</title>
        <authorList>
            <person name="Anda M."/>
            <person name="Iwasaki W."/>
        </authorList>
    </citation>
    <scope>NUCLEOTIDE SEQUENCE [LARGE SCALE GENOMIC DNA]</scope>
    <source>
        <strain evidence="1 2">DSM 100852</strain>
    </source>
</reference>
<accession>A0AAU9C8E5</accession>
<name>A0AAU9C8E5_9BACT</name>
<evidence type="ECO:0008006" key="3">
    <source>
        <dbReference type="Google" id="ProtNLM"/>
    </source>
</evidence>
<keyword evidence="2" id="KW-1185">Reference proteome</keyword>
<dbReference type="Proteomes" id="UP001348817">
    <property type="component" value="Chromosome"/>
</dbReference>
<sequence length="184" mass="20370">MLKTIFRTTALALILVACGKKDKKGSDPEQQNTLSPEFETYLSKLPELPLPFETHCDLDSLGTDKVGRFTPEGLWPSGKLKGSDNHILVLYGGLGDYLYPFLYSFNHDGDAIDSLALNSNGCIGGESFQTATYSKINPDLTISLIDSTEYHSYVDENLDKMKLDSATVTKSEYKLDKNGKFVKL</sequence>
<protein>
    <recommendedName>
        <fullName evidence="3">Lipoprotein</fullName>
    </recommendedName>
</protein>
<gene>
    <name evidence="1" type="ORF">FUAX_08230</name>
</gene>
<organism evidence="1 2">
    <name type="scientific">Fulvitalea axinellae</name>
    <dbReference type="NCBI Taxonomy" id="1182444"/>
    <lineage>
        <taxon>Bacteria</taxon>
        <taxon>Pseudomonadati</taxon>
        <taxon>Bacteroidota</taxon>
        <taxon>Cytophagia</taxon>
        <taxon>Cytophagales</taxon>
        <taxon>Persicobacteraceae</taxon>
        <taxon>Fulvitalea</taxon>
    </lineage>
</organism>
<evidence type="ECO:0000313" key="2">
    <source>
        <dbReference type="Proteomes" id="UP001348817"/>
    </source>
</evidence>
<dbReference type="AlphaFoldDB" id="A0AAU9C8E5"/>